<dbReference type="KEGG" id="arac:E0W69_008720"/>
<dbReference type="Proteomes" id="UP000292424">
    <property type="component" value="Chromosome"/>
</dbReference>
<evidence type="ECO:0000313" key="2">
    <source>
        <dbReference type="Proteomes" id="UP000292424"/>
    </source>
</evidence>
<dbReference type="RefSeq" id="WP_131329696.1">
    <property type="nucleotide sequence ID" value="NZ_CP044016.1"/>
</dbReference>
<dbReference type="EMBL" id="CP044016">
    <property type="protein sequence ID" value="QES88729.1"/>
    <property type="molecule type" value="Genomic_DNA"/>
</dbReference>
<dbReference type="AlphaFoldDB" id="A0A5P2G3M2"/>
<reference evidence="1 2" key="1">
    <citation type="submission" date="2019-09" db="EMBL/GenBank/DDBJ databases">
        <title>Complete genome sequence of Arachidicoccus sp. B3-10 isolated from apple orchard soil.</title>
        <authorList>
            <person name="Kim H.S."/>
            <person name="Han K.-I."/>
            <person name="Suh M.K."/>
            <person name="Lee K.C."/>
            <person name="Eom M.K."/>
            <person name="Kim J.-S."/>
            <person name="Kang S.W."/>
            <person name="Sin Y."/>
            <person name="Lee J.-S."/>
        </authorList>
    </citation>
    <scope>NUCLEOTIDE SEQUENCE [LARGE SCALE GENOMIC DNA]</scope>
    <source>
        <strain evidence="1 2">B3-10</strain>
    </source>
</reference>
<gene>
    <name evidence="1" type="ORF">E0W69_008720</name>
</gene>
<accession>A0A5P2G3M2</accession>
<sequence length="71" mass="7799">MKLNLQRLENVEVLTRSQLKNVLGGFAPSTSSNQSCSAALEQCHDYETIPCCSGLECKQEYLGDTSIWVCG</sequence>
<evidence type="ECO:0000313" key="1">
    <source>
        <dbReference type="EMBL" id="QES88729.1"/>
    </source>
</evidence>
<proteinExistence type="predicted"/>
<keyword evidence="2" id="KW-1185">Reference proteome</keyword>
<protein>
    <submittedName>
        <fullName evidence="1">Uncharacterized protein</fullName>
    </submittedName>
</protein>
<organism evidence="1 2">
    <name type="scientific">Rhizosphaericola mali</name>
    <dbReference type="NCBI Taxonomy" id="2545455"/>
    <lineage>
        <taxon>Bacteria</taxon>
        <taxon>Pseudomonadati</taxon>
        <taxon>Bacteroidota</taxon>
        <taxon>Chitinophagia</taxon>
        <taxon>Chitinophagales</taxon>
        <taxon>Chitinophagaceae</taxon>
        <taxon>Rhizosphaericola</taxon>
    </lineage>
</organism>
<name>A0A5P2G3M2_9BACT</name>